<dbReference type="Pfam" id="PF15476">
    <property type="entry name" value="SAP25"/>
    <property type="match status" value="1"/>
</dbReference>
<dbReference type="GO" id="GO:0005737">
    <property type="term" value="C:cytoplasm"/>
    <property type="evidence" value="ECO:0007669"/>
    <property type="project" value="InterPro"/>
</dbReference>
<reference evidence="2" key="1">
    <citation type="submission" date="2022-08" db="EMBL/GenBank/DDBJ databases">
        <title>Genome sequencing of akame (Lates japonicus).</title>
        <authorList>
            <person name="Hashiguchi Y."/>
            <person name="Takahashi H."/>
        </authorList>
    </citation>
    <scope>NUCLEOTIDE SEQUENCE</scope>
    <source>
        <strain evidence="2">Kochi</strain>
    </source>
</reference>
<dbReference type="InterPro" id="IPR029163">
    <property type="entry name" value="SAP25"/>
</dbReference>
<sequence>MNHTEEHLGRPRQPVLPSFSTRTLHHPSFLPLYMAAGFAHHHIDFNNPPVHPIIPNEFFYTDPTLTCGRRIPNIVSDLGVFDCFQLNTPPPVMSACVAPPPNHPDPFRSGPHLTRNLGSTRWRLNPIHPPVQPSRAILQLTQDEDQAITNLLKLHHQEPRQSDETQMGVSGVAQPQVASNPCLVFSHPKPLVPTEEALTPSCSDVQHPMKTGLGNQSQQGRGWSDVELEAADTLLSRFSVSEEDRVWSQCRQDSTATLPDPDQPYQYNKDLSISTETRQESEALPALTPTNAPQNDTGYIRFTCVSEGGGAGWADLRSAEDRGASGDCAEVREWTLSDLEGDAVHVLLSLGDMGTLQ</sequence>
<protein>
    <submittedName>
        <fullName evidence="2">Histone deacetylase complex subunit SAP25 isoform X1</fullName>
    </submittedName>
</protein>
<comment type="caution">
    <text evidence="2">The sequence shown here is derived from an EMBL/GenBank/DDBJ whole genome shotgun (WGS) entry which is preliminary data.</text>
</comment>
<keyword evidence="3" id="KW-1185">Reference proteome</keyword>
<organism evidence="2 3">
    <name type="scientific">Lates japonicus</name>
    <name type="common">Japanese lates</name>
    <dbReference type="NCBI Taxonomy" id="270547"/>
    <lineage>
        <taxon>Eukaryota</taxon>
        <taxon>Metazoa</taxon>
        <taxon>Chordata</taxon>
        <taxon>Craniata</taxon>
        <taxon>Vertebrata</taxon>
        <taxon>Euteleostomi</taxon>
        <taxon>Actinopterygii</taxon>
        <taxon>Neopterygii</taxon>
        <taxon>Teleostei</taxon>
        <taxon>Neoteleostei</taxon>
        <taxon>Acanthomorphata</taxon>
        <taxon>Carangaria</taxon>
        <taxon>Carangaria incertae sedis</taxon>
        <taxon>Centropomidae</taxon>
        <taxon>Lates</taxon>
    </lineage>
</organism>
<gene>
    <name evidence="2" type="ORF">AKAME5_002220700</name>
</gene>
<dbReference type="GO" id="GO:0005634">
    <property type="term" value="C:nucleus"/>
    <property type="evidence" value="ECO:0007669"/>
    <property type="project" value="InterPro"/>
</dbReference>
<evidence type="ECO:0000256" key="1">
    <source>
        <dbReference type="SAM" id="MobiDB-lite"/>
    </source>
</evidence>
<accession>A0AAD3ND85</accession>
<dbReference type="GO" id="GO:0006355">
    <property type="term" value="P:regulation of DNA-templated transcription"/>
    <property type="evidence" value="ECO:0007669"/>
    <property type="project" value="InterPro"/>
</dbReference>
<evidence type="ECO:0000313" key="3">
    <source>
        <dbReference type="Proteomes" id="UP001279410"/>
    </source>
</evidence>
<dbReference type="Proteomes" id="UP001279410">
    <property type="component" value="Unassembled WGS sequence"/>
</dbReference>
<dbReference type="AlphaFoldDB" id="A0AAD3ND85"/>
<name>A0AAD3ND85_LATJO</name>
<dbReference type="EMBL" id="BRZM01000458">
    <property type="protein sequence ID" value="GLD70888.1"/>
    <property type="molecule type" value="Genomic_DNA"/>
</dbReference>
<evidence type="ECO:0000313" key="2">
    <source>
        <dbReference type="EMBL" id="GLD70888.1"/>
    </source>
</evidence>
<feature type="region of interest" description="Disordered" evidence="1">
    <location>
        <begin position="202"/>
        <end position="222"/>
    </location>
</feature>
<proteinExistence type="predicted"/>